<dbReference type="Pfam" id="PF01062">
    <property type="entry name" value="Bestrophin"/>
    <property type="match status" value="1"/>
</dbReference>
<comment type="function">
    <text evidence="6">Forms chloride channels.</text>
</comment>
<evidence type="ECO:0000313" key="8">
    <source>
        <dbReference type="EMBL" id="ERL88137.1"/>
    </source>
</evidence>
<organism evidence="8 9">
    <name type="scientific">Dendroctonus ponderosae</name>
    <name type="common">Mountain pine beetle</name>
    <dbReference type="NCBI Taxonomy" id="77166"/>
    <lineage>
        <taxon>Eukaryota</taxon>
        <taxon>Metazoa</taxon>
        <taxon>Ecdysozoa</taxon>
        <taxon>Arthropoda</taxon>
        <taxon>Hexapoda</taxon>
        <taxon>Insecta</taxon>
        <taxon>Pterygota</taxon>
        <taxon>Neoptera</taxon>
        <taxon>Endopterygota</taxon>
        <taxon>Coleoptera</taxon>
        <taxon>Polyphaga</taxon>
        <taxon>Cucujiformia</taxon>
        <taxon>Curculionidae</taxon>
        <taxon>Scolytinae</taxon>
        <taxon>Dendroctonus</taxon>
    </lineage>
</organism>
<keyword evidence="3 6" id="KW-1133">Transmembrane helix</keyword>
<evidence type="ECO:0000256" key="3">
    <source>
        <dbReference type="ARBA" id="ARBA00022989"/>
    </source>
</evidence>
<proteinExistence type="inferred from homology"/>
<name>U4U4Y6_DENPD</name>
<evidence type="ECO:0000256" key="1">
    <source>
        <dbReference type="ARBA" id="ARBA00004370"/>
    </source>
</evidence>
<keyword evidence="6" id="KW-0868">Chloride</keyword>
<keyword evidence="2 6" id="KW-0812">Transmembrane</keyword>
<keyword evidence="6" id="KW-0406">Ion transport</keyword>
<keyword evidence="4 6" id="KW-0472">Membrane</keyword>
<keyword evidence="6" id="KW-0869">Chloride channel</keyword>
<dbReference type="PANTHER" id="PTHR10736:SF65">
    <property type="entry name" value="BESTROPHIN 1, ISOFORM C-RELATED"/>
    <property type="match status" value="1"/>
</dbReference>
<dbReference type="EMBL" id="KB632031">
    <property type="protein sequence ID" value="ERL88137.1"/>
    <property type="molecule type" value="Genomic_DNA"/>
</dbReference>
<dbReference type="InterPro" id="IPR005135">
    <property type="entry name" value="Endo/exonuclease/phosphatase"/>
</dbReference>
<feature type="transmembrane region" description="Helical" evidence="6">
    <location>
        <begin position="21"/>
        <end position="41"/>
    </location>
</feature>
<accession>U4U4Y6</accession>
<dbReference type="OrthoDB" id="201595at2759"/>
<dbReference type="Proteomes" id="UP000030742">
    <property type="component" value="Unassembled WGS sequence"/>
</dbReference>
<evidence type="ECO:0000256" key="4">
    <source>
        <dbReference type="ARBA" id="ARBA00023136"/>
    </source>
</evidence>
<dbReference type="InterPro" id="IPR036691">
    <property type="entry name" value="Endo/exonu/phosph_ase_sf"/>
</dbReference>
<dbReference type="GO" id="GO:0003824">
    <property type="term" value="F:catalytic activity"/>
    <property type="evidence" value="ECO:0007669"/>
    <property type="project" value="InterPro"/>
</dbReference>
<evidence type="ECO:0000256" key="6">
    <source>
        <dbReference type="RuleBase" id="RU363126"/>
    </source>
</evidence>
<reference evidence="8 9" key="1">
    <citation type="journal article" date="2013" name="Genome Biol.">
        <title>Draft genome of the mountain pine beetle, Dendroctonus ponderosae Hopkins, a major forest pest.</title>
        <authorList>
            <person name="Keeling C.I."/>
            <person name="Yuen M.M."/>
            <person name="Liao N.Y."/>
            <person name="Docking T.R."/>
            <person name="Chan S.K."/>
            <person name="Taylor G.A."/>
            <person name="Palmquist D.L."/>
            <person name="Jackman S.D."/>
            <person name="Nguyen A."/>
            <person name="Li M."/>
            <person name="Henderson H."/>
            <person name="Janes J.K."/>
            <person name="Zhao Y."/>
            <person name="Pandoh P."/>
            <person name="Moore R."/>
            <person name="Sperling F.A."/>
            <person name="Huber D.P."/>
            <person name="Birol I."/>
            <person name="Jones S.J."/>
            <person name="Bohlmann J."/>
        </authorList>
    </citation>
    <scope>NUCLEOTIDE SEQUENCE</scope>
</reference>
<sequence>MNQYTKEHFVKVVNYCARNGNLIPLSFVLGFFVNIVYSRWWSQFQAIPYPDNVALLIGANIKGQLADRPGLRGGVAIAVRATIPYRRLPSRQSVIENVGVELPDGALIYCGYSTSTRLRATDVDPFFSNTNRVLLMGDFNARHPRFNNPGRKNAAGNFLASYVRDNGQLVMPTSSPTHYPNSGMNPSFLDFGIAKGLANLTEMVVIDTLSSDHLPIYLDIRDLKRIQPNDFRYSYENFDFCEYRKRLQDLSRIPNRIDTVEALELAVKGLAKHIQRTQQALAQKVPNRPRRDNLPEEIMDLIKAKNRIRKRWQRFGQSADRIRAAELA</sequence>
<dbReference type="SUPFAM" id="SSF56219">
    <property type="entry name" value="DNase I-like"/>
    <property type="match status" value="1"/>
</dbReference>
<comment type="similarity">
    <text evidence="5 6">Belongs to the anion channel-forming bestrophin (TC 1.A.46) family. Calcium-sensitive chloride channel subfamily.</text>
</comment>
<dbReference type="InterPro" id="IPR000615">
    <property type="entry name" value="Bestrophin"/>
</dbReference>
<dbReference type="GO" id="GO:0034707">
    <property type="term" value="C:chloride channel complex"/>
    <property type="evidence" value="ECO:0007669"/>
    <property type="project" value="UniProtKB-KW"/>
</dbReference>
<dbReference type="GO" id="GO:0005254">
    <property type="term" value="F:chloride channel activity"/>
    <property type="evidence" value="ECO:0007669"/>
    <property type="project" value="UniProtKB-KW"/>
</dbReference>
<keyword evidence="6" id="KW-0813">Transport</keyword>
<comment type="caution">
    <text evidence="6">Lacks conserved residue(s) required for the propagation of feature annotation.</text>
</comment>
<evidence type="ECO:0000259" key="7">
    <source>
        <dbReference type="Pfam" id="PF14529"/>
    </source>
</evidence>
<feature type="domain" description="Endonuclease/exonuclease/phosphatase" evidence="7">
    <location>
        <begin position="108"/>
        <end position="217"/>
    </location>
</feature>
<dbReference type="GO" id="GO:0005886">
    <property type="term" value="C:plasma membrane"/>
    <property type="evidence" value="ECO:0007669"/>
    <property type="project" value="UniProtKB-SubCell"/>
</dbReference>
<dbReference type="Pfam" id="PF14529">
    <property type="entry name" value="Exo_endo_phos_2"/>
    <property type="match status" value="1"/>
</dbReference>
<evidence type="ECO:0000313" key="9">
    <source>
        <dbReference type="Proteomes" id="UP000030742"/>
    </source>
</evidence>
<keyword evidence="6" id="KW-0407">Ion channel</keyword>
<protein>
    <recommendedName>
        <fullName evidence="6">Bestrophin homolog</fullName>
    </recommendedName>
</protein>
<comment type="subcellular location">
    <subcellularLocation>
        <location evidence="6">Cell membrane</location>
        <topology evidence="6">Multi-pass membrane protein</topology>
    </subcellularLocation>
    <subcellularLocation>
        <location evidence="1">Membrane</location>
    </subcellularLocation>
</comment>
<keyword evidence="6" id="KW-1003">Cell membrane</keyword>
<gene>
    <name evidence="8" type="ORF">D910_05525</name>
</gene>
<evidence type="ECO:0000256" key="5">
    <source>
        <dbReference type="ARBA" id="ARBA00034769"/>
    </source>
</evidence>
<dbReference type="AlphaFoldDB" id="U4U4Y6"/>
<dbReference type="Gene3D" id="3.60.10.10">
    <property type="entry name" value="Endonuclease/exonuclease/phosphatase"/>
    <property type="match status" value="1"/>
</dbReference>
<evidence type="ECO:0000256" key="2">
    <source>
        <dbReference type="ARBA" id="ARBA00022692"/>
    </source>
</evidence>
<dbReference type="InterPro" id="IPR021134">
    <property type="entry name" value="Bestrophin-like"/>
</dbReference>
<dbReference type="PANTHER" id="PTHR10736">
    <property type="entry name" value="BESTROPHIN"/>
    <property type="match status" value="1"/>
</dbReference>